<evidence type="ECO:0008006" key="3">
    <source>
        <dbReference type="Google" id="ProtNLM"/>
    </source>
</evidence>
<sequence>MTETFSDSFLDAVIDTVLPGEVHSALGPPLPSASAAGLAGRRYGSRHAAVLTAIAQEAAKSQAVKSQAASDGLAAAGPEQRRLILAAVEQVMFEPFRALVQDIVADYHDQPAVLVAYGWRVEPPQPHGHRIAAADAETLARLERVKARGPLWRAAS</sequence>
<dbReference type="EMBL" id="CP039690">
    <property type="protein sequence ID" value="QCI63563.1"/>
    <property type="molecule type" value="Genomic_DNA"/>
</dbReference>
<gene>
    <name evidence="1" type="ORF">E8M01_04510</name>
</gene>
<dbReference type="AlphaFoldDB" id="A0A4D7AXB8"/>
<dbReference type="OrthoDB" id="7350007at2"/>
<dbReference type="RefSeq" id="WP_136959021.1">
    <property type="nucleotide sequence ID" value="NZ_CP039690.1"/>
</dbReference>
<protein>
    <recommendedName>
        <fullName evidence="3">Gluconate 2-dehydrogenase subunit 3 family protein</fullName>
    </recommendedName>
</protein>
<accession>A0A4D7AXB8</accession>
<evidence type="ECO:0000313" key="1">
    <source>
        <dbReference type="EMBL" id="QCI63563.1"/>
    </source>
</evidence>
<proteinExistence type="predicted"/>
<organism evidence="1 2">
    <name type="scientific">Phreatobacter stygius</name>
    <dbReference type="NCBI Taxonomy" id="1940610"/>
    <lineage>
        <taxon>Bacteria</taxon>
        <taxon>Pseudomonadati</taxon>
        <taxon>Pseudomonadota</taxon>
        <taxon>Alphaproteobacteria</taxon>
        <taxon>Hyphomicrobiales</taxon>
        <taxon>Phreatobacteraceae</taxon>
        <taxon>Phreatobacter</taxon>
    </lineage>
</organism>
<reference evidence="1 2" key="1">
    <citation type="submission" date="2019-04" db="EMBL/GenBank/DDBJ databases">
        <title>Phreatobacter aquaticus sp. nov.</title>
        <authorList>
            <person name="Choi A."/>
        </authorList>
    </citation>
    <scope>NUCLEOTIDE SEQUENCE [LARGE SCALE GENOMIC DNA]</scope>
    <source>
        <strain evidence="1 2">KCTC 52518</strain>
    </source>
</reference>
<name>A0A4D7AXB8_9HYPH</name>
<evidence type="ECO:0000313" key="2">
    <source>
        <dbReference type="Proteomes" id="UP000298781"/>
    </source>
</evidence>
<keyword evidence="2" id="KW-1185">Reference proteome</keyword>
<dbReference type="KEGG" id="pstg:E8M01_04510"/>
<dbReference type="Proteomes" id="UP000298781">
    <property type="component" value="Chromosome"/>
</dbReference>